<evidence type="ECO:0000256" key="2">
    <source>
        <dbReference type="ARBA" id="ARBA00022723"/>
    </source>
</evidence>
<proteinExistence type="inferred from homology"/>
<gene>
    <name evidence="6" type="ORF">OEA41_004151</name>
</gene>
<keyword evidence="3" id="KW-0862">Zinc</keyword>
<evidence type="ECO:0000259" key="5">
    <source>
        <dbReference type="Pfam" id="PF04828"/>
    </source>
</evidence>
<dbReference type="GO" id="GO:0046872">
    <property type="term" value="F:metal ion binding"/>
    <property type="evidence" value="ECO:0007669"/>
    <property type="project" value="UniProtKB-KW"/>
</dbReference>
<dbReference type="Pfam" id="PF04828">
    <property type="entry name" value="GFA"/>
    <property type="match status" value="1"/>
</dbReference>
<dbReference type="InterPro" id="IPR006913">
    <property type="entry name" value="CENP-V/GFA"/>
</dbReference>
<keyword evidence="4" id="KW-0456">Lyase</keyword>
<keyword evidence="2" id="KW-0479">Metal-binding</keyword>
<dbReference type="SUPFAM" id="SSF51316">
    <property type="entry name" value="Mss4-like"/>
    <property type="match status" value="2"/>
</dbReference>
<dbReference type="GO" id="GO:0016846">
    <property type="term" value="F:carbon-sulfur lyase activity"/>
    <property type="evidence" value="ECO:0007669"/>
    <property type="project" value="InterPro"/>
</dbReference>
<reference evidence="6" key="1">
    <citation type="submission" date="2022-11" db="EMBL/GenBank/DDBJ databases">
        <title>Chromosomal genome sequence assembly and mating type (MAT) locus characterization of the leprose asexual lichenized fungus Lepraria neglecta (Nyl.) Erichsen.</title>
        <authorList>
            <person name="Allen J.L."/>
            <person name="Pfeffer B."/>
        </authorList>
    </citation>
    <scope>NUCLEOTIDE SEQUENCE</scope>
    <source>
        <strain evidence="6">Allen 5258</strain>
    </source>
</reference>
<evidence type="ECO:0000313" key="7">
    <source>
        <dbReference type="Proteomes" id="UP001276659"/>
    </source>
</evidence>
<dbReference type="Gene3D" id="3.90.1590.10">
    <property type="entry name" value="glutathione-dependent formaldehyde- activating enzyme (gfa)"/>
    <property type="match status" value="2"/>
</dbReference>
<protein>
    <recommendedName>
        <fullName evidence="5">CENP-V/GFA domain-containing protein</fullName>
    </recommendedName>
</protein>
<dbReference type="InterPro" id="IPR011057">
    <property type="entry name" value="Mss4-like_sf"/>
</dbReference>
<dbReference type="PANTHER" id="PTHR33337">
    <property type="entry name" value="GFA DOMAIN-CONTAINING PROTEIN"/>
    <property type="match status" value="1"/>
</dbReference>
<name>A0AAD9Z8C8_9LECA</name>
<evidence type="ECO:0000256" key="4">
    <source>
        <dbReference type="ARBA" id="ARBA00023239"/>
    </source>
</evidence>
<dbReference type="EMBL" id="JASNWA010000008">
    <property type="protein sequence ID" value="KAK3172067.1"/>
    <property type="molecule type" value="Genomic_DNA"/>
</dbReference>
<comment type="caution">
    <text evidence="6">The sequence shown here is derived from an EMBL/GenBank/DDBJ whole genome shotgun (WGS) entry which is preliminary data.</text>
</comment>
<sequence>MLPDGTTDLQFEGPIVDYKSSKTVSRCFCDHCGANVYFQDSNNLRPDVCTGIFDRADGVLELRNHIFLPDAKDDGLAVWLSDIPAYEGYSTQSKPIEYQKSDYAKSGKDQATELQAYCQCKGVQFKVSRPDKTSRTMASPWPDLIKPHISEPSENEDDVKWWLRANQRFLAGTCACTSCRLASGFDIQTWAFIPKPYILQINGKPLDFGMGTLKRYQSSEGVYREFCGKCGATVFWHCDERPYLIDVSVGLLDAKEGARAESWLDWWTDRVSYEEEAQNKDLVARLSAGMKR</sequence>
<evidence type="ECO:0000256" key="1">
    <source>
        <dbReference type="ARBA" id="ARBA00005495"/>
    </source>
</evidence>
<evidence type="ECO:0000256" key="3">
    <source>
        <dbReference type="ARBA" id="ARBA00022833"/>
    </source>
</evidence>
<evidence type="ECO:0000313" key="6">
    <source>
        <dbReference type="EMBL" id="KAK3172067.1"/>
    </source>
</evidence>
<keyword evidence="7" id="KW-1185">Reference proteome</keyword>
<feature type="domain" description="CENP-V/GFA" evidence="5">
    <location>
        <begin position="171"/>
        <end position="262"/>
    </location>
</feature>
<comment type="similarity">
    <text evidence="1">Belongs to the Gfa family.</text>
</comment>
<dbReference type="AlphaFoldDB" id="A0AAD9Z8C8"/>
<organism evidence="6 7">
    <name type="scientific">Lepraria neglecta</name>
    <dbReference type="NCBI Taxonomy" id="209136"/>
    <lineage>
        <taxon>Eukaryota</taxon>
        <taxon>Fungi</taxon>
        <taxon>Dikarya</taxon>
        <taxon>Ascomycota</taxon>
        <taxon>Pezizomycotina</taxon>
        <taxon>Lecanoromycetes</taxon>
        <taxon>OSLEUM clade</taxon>
        <taxon>Lecanoromycetidae</taxon>
        <taxon>Lecanorales</taxon>
        <taxon>Lecanorineae</taxon>
        <taxon>Stereocaulaceae</taxon>
        <taxon>Lepraria</taxon>
    </lineage>
</organism>
<accession>A0AAD9Z8C8</accession>
<dbReference type="PANTHER" id="PTHR33337:SF40">
    <property type="entry name" value="CENP-V_GFA DOMAIN-CONTAINING PROTEIN-RELATED"/>
    <property type="match status" value="1"/>
</dbReference>
<dbReference type="Proteomes" id="UP001276659">
    <property type="component" value="Unassembled WGS sequence"/>
</dbReference>